<proteinExistence type="predicted"/>
<gene>
    <name evidence="5" type="ORF">Murmansk-063</name>
</gene>
<dbReference type="InterPro" id="IPR021155">
    <property type="entry name" value="Poxvirus_E2/O1"/>
</dbReference>
<evidence type="ECO:0000256" key="3">
    <source>
        <dbReference type="ARBA" id="ARBA00022989"/>
    </source>
</evidence>
<evidence type="ECO:0000256" key="4">
    <source>
        <dbReference type="ARBA" id="ARBA00023136"/>
    </source>
</evidence>
<comment type="subcellular location">
    <subcellularLocation>
        <location evidence="1">Membrane</location>
        <topology evidence="1">Single-pass membrane protein</topology>
    </subcellularLocation>
</comment>
<dbReference type="Pfam" id="PF04497">
    <property type="entry name" value="Pox_E2-like"/>
    <property type="match status" value="1"/>
</dbReference>
<organism evidence="5">
    <name type="scientific">Murmansk poxvirus</name>
    <dbReference type="NCBI Taxonomy" id="2025359"/>
    <lineage>
        <taxon>Viruses</taxon>
        <taxon>Varidnaviria</taxon>
        <taxon>Bamfordvirae</taxon>
        <taxon>Nucleocytoviricota</taxon>
        <taxon>Pokkesviricetes</taxon>
        <taxon>Chitovirales</taxon>
        <taxon>Poxviridae</taxon>
        <taxon>Chordopoxvirinae</taxon>
        <taxon>Centapoxvirus</taxon>
        <taxon>Centapoxvirus microtuspox</taxon>
        <taxon>Murmansk microtuspox virus</taxon>
    </lineage>
</organism>
<keyword evidence="4" id="KW-0472">Membrane</keyword>
<keyword evidence="6" id="KW-1185">Reference proteome</keyword>
<protein>
    <recommendedName>
        <fullName evidence="7">CPXV078 protein</fullName>
    </recommendedName>
</protein>
<dbReference type="PIRSF" id="PIRSF015980">
    <property type="entry name" value="VAC_O1L"/>
    <property type="match status" value="1"/>
</dbReference>
<accession>A0A223FMQ1</accession>
<keyword evidence="3" id="KW-1133">Transmembrane helix</keyword>
<dbReference type="GO" id="GO:0016020">
    <property type="term" value="C:membrane"/>
    <property type="evidence" value="ECO:0007669"/>
    <property type="project" value="UniProtKB-SubCell"/>
</dbReference>
<dbReference type="EMBL" id="MF001304">
    <property type="protein sequence ID" value="AST09258.1"/>
    <property type="molecule type" value="Genomic_DNA"/>
</dbReference>
<evidence type="ECO:0000313" key="5">
    <source>
        <dbReference type="EMBL" id="AST09258.1"/>
    </source>
</evidence>
<dbReference type="Proteomes" id="UP000217350">
    <property type="component" value="Segment"/>
</dbReference>
<evidence type="ECO:0000256" key="1">
    <source>
        <dbReference type="ARBA" id="ARBA00004167"/>
    </source>
</evidence>
<evidence type="ECO:0000313" key="6">
    <source>
        <dbReference type="Proteomes" id="UP000217350"/>
    </source>
</evidence>
<keyword evidence="2" id="KW-0812">Transmembrane</keyword>
<reference evidence="5" key="1">
    <citation type="journal article" date="2017" name="Virus Genes">
        <title>Two novel poxviruses with unusual genome rearrangements: NY_014 and Murmansk.</title>
        <authorList>
            <person name="Smithson C."/>
            <person name="Meyer H."/>
            <person name="Gigante C.M."/>
            <person name="Gao J."/>
            <person name="Zhao H."/>
            <person name="Batra D."/>
            <person name="Damon I."/>
            <person name="Upton C."/>
            <person name="Li Y."/>
        </authorList>
    </citation>
    <scope>NUCLEOTIDE SEQUENCE [LARGE SCALE GENOMIC DNA]</scope>
    <source>
        <strain evidence="5">LEIV-11411</strain>
    </source>
</reference>
<sequence>MFMYPDSARKALSKLISKNLQIEKVSKKYQLILLEYGLHGVLPNSLYDDAIKFDILNIRFFSPDVVKVVDIINAFQNLCRVDNNLKDIVIFHKKSLMVSGLNVVKLMLEFNLLLSSDIEWMVTENIVNVVHLLKINASMINFKISLSTTEIIDLVKELSIEDIIRVYSLVNNLDLATILHISNNYNVPPLHNILYTFYDVNECIKLVKKYPMDNVIEFINTDVKFNPVFINEVKEFVNKNLPNLYDNLNEYLVSIIPKDDLLKEYRIKTVAMFGFDYNTDVSTLYEDEKDFIKYNISYYDFRCRKFADAFRLSEPKCIPMKVGDVIRRKRVSFKSTVIRKEKDSLEDILKHIDNAKRKKNKVTIDDMEKILSSFHLNPCIARRIIISSTDTKTKIMALKVVKNWKSYVLSQCINSNGIVTETINELSTKILHHHRIIFKYLSSVTTNSDITNCKCSKCDILFFTDLKSIDADLFTDDGIVSRLYDLTRYAMHGKINQNLVGVNCWGPLADMMFHENKRKRLSVILKNIKWSNILVCGEDIYPTLSNIVDTPSFKLMIDPIYVLNDQYAKVVIFFNTIIEYIVSTVYYRLAILGNNSNVREFVSKVLNTVVEACGILFHHVKVDKKVECELEEMSEKGVIPNYLYNLSLNVVSTIFDDINGTS</sequence>
<evidence type="ECO:0000256" key="2">
    <source>
        <dbReference type="ARBA" id="ARBA00022692"/>
    </source>
</evidence>
<dbReference type="InterPro" id="IPR006732">
    <property type="entry name" value="Poxvirus_O1"/>
</dbReference>
<name>A0A223FMQ1_9POXV</name>
<dbReference type="OrthoDB" id="5767at10239"/>
<evidence type="ECO:0008006" key="7">
    <source>
        <dbReference type="Google" id="ProtNLM"/>
    </source>
</evidence>